<dbReference type="AlphaFoldDB" id="A0A183SIS9"/>
<accession>A0A183SIS9</accession>
<evidence type="ECO:0000313" key="3">
    <source>
        <dbReference type="WBParaSite" id="SSLN_0000427101-mRNA-1"/>
    </source>
</evidence>
<gene>
    <name evidence="1" type="ORF">SSLN_LOCUS4127</name>
</gene>
<evidence type="ECO:0000313" key="2">
    <source>
        <dbReference type="Proteomes" id="UP000275846"/>
    </source>
</evidence>
<dbReference type="Proteomes" id="UP000275846">
    <property type="component" value="Unassembled WGS sequence"/>
</dbReference>
<sequence>MYTAILRDAYRAEHPGLRIAFRNDGCLLNSRRIRAPTRLSTTTVPDLLFVDDCILSTTTEEDTQMSMDLFAASCTNFGPAIIKDKKVFIHQLQPNTEYSPLRISGTVIQIKIWATSLISDEEGCSFTGIMALFV</sequence>
<name>A0A183SIS9_SCHSO</name>
<proteinExistence type="predicted"/>
<protein>
    <submittedName>
        <fullName evidence="3">Reverse transcriptase domain-containing protein</fullName>
    </submittedName>
</protein>
<dbReference type="EMBL" id="UYSU01032755">
    <property type="protein sequence ID" value="VDL90512.1"/>
    <property type="molecule type" value="Genomic_DNA"/>
</dbReference>
<organism evidence="3">
    <name type="scientific">Schistocephalus solidus</name>
    <name type="common">Tapeworm</name>
    <dbReference type="NCBI Taxonomy" id="70667"/>
    <lineage>
        <taxon>Eukaryota</taxon>
        <taxon>Metazoa</taxon>
        <taxon>Spiralia</taxon>
        <taxon>Lophotrochozoa</taxon>
        <taxon>Platyhelminthes</taxon>
        <taxon>Cestoda</taxon>
        <taxon>Eucestoda</taxon>
        <taxon>Diphyllobothriidea</taxon>
        <taxon>Diphyllobothriidae</taxon>
        <taxon>Schistocephalus</taxon>
    </lineage>
</organism>
<evidence type="ECO:0000313" key="1">
    <source>
        <dbReference type="EMBL" id="VDL90512.1"/>
    </source>
</evidence>
<dbReference type="WBParaSite" id="SSLN_0000427101-mRNA-1">
    <property type="protein sequence ID" value="SSLN_0000427101-mRNA-1"/>
    <property type="gene ID" value="SSLN_0000427101"/>
</dbReference>
<dbReference type="OrthoDB" id="425014at2759"/>
<reference evidence="1 2" key="2">
    <citation type="submission" date="2018-11" db="EMBL/GenBank/DDBJ databases">
        <authorList>
            <consortium name="Pathogen Informatics"/>
        </authorList>
    </citation>
    <scope>NUCLEOTIDE SEQUENCE [LARGE SCALE GENOMIC DNA]</scope>
    <source>
        <strain evidence="1 2">NST_G2</strain>
    </source>
</reference>
<keyword evidence="2" id="KW-1185">Reference proteome</keyword>
<reference evidence="3" key="1">
    <citation type="submission" date="2016-06" db="UniProtKB">
        <authorList>
            <consortium name="WormBaseParasite"/>
        </authorList>
    </citation>
    <scope>IDENTIFICATION</scope>
</reference>